<dbReference type="GO" id="GO:0003723">
    <property type="term" value="F:RNA binding"/>
    <property type="evidence" value="ECO:0007669"/>
    <property type="project" value="InterPro"/>
</dbReference>
<organism evidence="5 6">
    <name type="scientific">Zingiber officinale</name>
    <name type="common">Ginger</name>
    <name type="synonym">Amomum zingiber</name>
    <dbReference type="NCBI Taxonomy" id="94328"/>
    <lineage>
        <taxon>Eukaryota</taxon>
        <taxon>Viridiplantae</taxon>
        <taxon>Streptophyta</taxon>
        <taxon>Embryophyta</taxon>
        <taxon>Tracheophyta</taxon>
        <taxon>Spermatophyta</taxon>
        <taxon>Magnoliopsida</taxon>
        <taxon>Liliopsida</taxon>
        <taxon>Zingiberales</taxon>
        <taxon>Zingiberaceae</taxon>
        <taxon>Zingiber</taxon>
    </lineage>
</organism>
<dbReference type="CDD" id="cd00303">
    <property type="entry name" value="retropepsin_like"/>
    <property type="match status" value="1"/>
</dbReference>
<comment type="caution">
    <text evidence="5">The sequence shown here is derived from an EMBL/GenBank/DDBJ whole genome shotgun (WGS) entry which is preliminary data.</text>
</comment>
<gene>
    <name evidence="5" type="ORF">ZIOFF_026599</name>
</gene>
<dbReference type="HAMAP" id="MF_00531">
    <property type="entry name" value="Ribosomal_uS19"/>
    <property type="match status" value="1"/>
</dbReference>
<dbReference type="GO" id="GO:0000028">
    <property type="term" value="P:ribosomal small subunit assembly"/>
    <property type="evidence" value="ECO:0007669"/>
    <property type="project" value="TreeGrafter"/>
</dbReference>
<accession>A0A8J5L7H9</accession>
<dbReference type="Gene3D" id="2.40.70.10">
    <property type="entry name" value="Acid Proteases"/>
    <property type="match status" value="1"/>
</dbReference>
<keyword evidence="3 4" id="KW-0687">Ribonucleoprotein</keyword>
<protein>
    <submittedName>
        <fullName evidence="5">Uncharacterized protein</fullName>
    </submittedName>
</protein>
<evidence type="ECO:0000313" key="6">
    <source>
        <dbReference type="Proteomes" id="UP000734854"/>
    </source>
</evidence>
<dbReference type="AlphaFoldDB" id="A0A8J5L7H9"/>
<dbReference type="PANTHER" id="PTHR11880:SF53">
    <property type="entry name" value="SMALL RIBOSOMAL SUBUNIT PROTEIN US19U-RELATED"/>
    <property type="match status" value="1"/>
</dbReference>
<keyword evidence="2 4" id="KW-0689">Ribosomal protein</keyword>
<sequence>MAMWTAAVVGAVAVYWFVWVMGSKEVKGKREVNLKMRLIMRDKDKAAAEDGEKETFSSFPKQPRHCEVEMPLTDSEEDSFLFPVEEIVQYPLTGYVAPSFISFSPDGTLHRKVFAFDVASRRQELVFCLPDGGGLDENNLSAGEKLRRERLRERGLGVTRYISRKYQAQSQSSSLHVVTIGAFFKRDAPPGEKPEPMRTHLRNMIIVPEMIGSIIGVYNGQTFNQVEIKPEMIGHYLAEFSISYKLVKHGRPGIGATHSSRLAGMSQLLERGSQESLWEIEPLTTFPMYPSSFPLRLKRPWPSDLPSLHGGRDDLMWLRDGDRAIQSLNFQGFCNQTFTECYFKSWKCLQKFGGSKRQGTLYYLFAKGGCLLVVGRGREVHRPEFLDLGGVEEDILREVLHDRCVGASEERFHEPPPGRLSVAEYVQKFDRGCHFVPLIANDVEEQLRHFLDGLRPTIRRDVLIVDLTKYSAAITRAFRAEQALKDIDDEMQRKRHYPQQIFCMKRDGIVVAGRIIIAGIATYALIDSRATHLFIAASFVKRLRILPESMELEFRITVPSGEVMLSTNLVKNMELQLHEDIVQADLIVLPMTEFDIILGMDWLVLYGASIDFQQRSVSIRPPSGEPFIFEATWNKQRPHRISCIQVRELLREEVRDSYPVSLLFLIRLASLLKK</sequence>
<evidence type="ECO:0000256" key="2">
    <source>
        <dbReference type="ARBA" id="ARBA00022980"/>
    </source>
</evidence>
<dbReference type="PRINTS" id="PR00975">
    <property type="entry name" value="RIBOSOMALS19"/>
</dbReference>
<dbReference type="InterPro" id="IPR023575">
    <property type="entry name" value="Ribosomal_uS19_SF"/>
</dbReference>
<dbReference type="InterPro" id="IPR002222">
    <property type="entry name" value="Ribosomal_uS19"/>
</dbReference>
<dbReference type="GO" id="GO:0003735">
    <property type="term" value="F:structural constituent of ribosome"/>
    <property type="evidence" value="ECO:0007669"/>
    <property type="project" value="InterPro"/>
</dbReference>
<evidence type="ECO:0000256" key="3">
    <source>
        <dbReference type="ARBA" id="ARBA00023274"/>
    </source>
</evidence>
<dbReference type="EMBL" id="JACMSC010000007">
    <property type="protein sequence ID" value="KAG6516150.1"/>
    <property type="molecule type" value="Genomic_DNA"/>
</dbReference>
<dbReference type="InterPro" id="IPR020934">
    <property type="entry name" value="Ribosomal_uS19_CS"/>
</dbReference>
<dbReference type="Pfam" id="PF08284">
    <property type="entry name" value="RVP_2"/>
    <property type="match status" value="1"/>
</dbReference>
<reference evidence="5 6" key="1">
    <citation type="submission" date="2020-08" db="EMBL/GenBank/DDBJ databases">
        <title>Plant Genome Project.</title>
        <authorList>
            <person name="Zhang R.-G."/>
        </authorList>
    </citation>
    <scope>NUCLEOTIDE SEQUENCE [LARGE SCALE GENOMIC DNA]</scope>
    <source>
        <tissue evidence="5">Rhizome</tissue>
    </source>
</reference>
<dbReference type="InterPro" id="IPR021109">
    <property type="entry name" value="Peptidase_aspartic_dom_sf"/>
</dbReference>
<evidence type="ECO:0000256" key="4">
    <source>
        <dbReference type="RuleBase" id="RU003485"/>
    </source>
</evidence>
<dbReference type="Proteomes" id="UP000734854">
    <property type="component" value="Unassembled WGS sequence"/>
</dbReference>
<dbReference type="SUPFAM" id="SSF50630">
    <property type="entry name" value="Acid proteases"/>
    <property type="match status" value="1"/>
</dbReference>
<evidence type="ECO:0000313" key="5">
    <source>
        <dbReference type="EMBL" id="KAG6516150.1"/>
    </source>
</evidence>
<dbReference type="GO" id="GO:0022627">
    <property type="term" value="C:cytosolic small ribosomal subunit"/>
    <property type="evidence" value="ECO:0007669"/>
    <property type="project" value="TreeGrafter"/>
</dbReference>
<dbReference type="SUPFAM" id="SSF54570">
    <property type="entry name" value="Ribosomal protein S19"/>
    <property type="match status" value="1"/>
</dbReference>
<keyword evidence="6" id="KW-1185">Reference proteome</keyword>
<dbReference type="PANTHER" id="PTHR11880">
    <property type="entry name" value="RIBOSOMAL PROTEIN S19P FAMILY MEMBER"/>
    <property type="match status" value="1"/>
</dbReference>
<evidence type="ECO:0000256" key="1">
    <source>
        <dbReference type="ARBA" id="ARBA00007345"/>
    </source>
</evidence>
<dbReference type="GO" id="GO:0006412">
    <property type="term" value="P:translation"/>
    <property type="evidence" value="ECO:0007669"/>
    <property type="project" value="InterPro"/>
</dbReference>
<dbReference type="Gene3D" id="3.30.860.10">
    <property type="entry name" value="30s Ribosomal Protein S19, Chain A"/>
    <property type="match status" value="1"/>
</dbReference>
<proteinExistence type="inferred from homology"/>
<dbReference type="PROSITE" id="PS00323">
    <property type="entry name" value="RIBOSOMAL_S19"/>
    <property type="match status" value="1"/>
</dbReference>
<comment type="similarity">
    <text evidence="1 4">Belongs to the universal ribosomal protein uS19 family.</text>
</comment>
<dbReference type="Pfam" id="PF00203">
    <property type="entry name" value="Ribosomal_S19"/>
    <property type="match status" value="1"/>
</dbReference>
<name>A0A8J5L7H9_ZINOF</name>